<evidence type="ECO:0000313" key="4">
    <source>
        <dbReference type="EMBL" id="RSM12328.1"/>
    </source>
</evidence>
<dbReference type="STRING" id="1325735.A0A428UDF1"/>
<dbReference type="InterPro" id="IPR002110">
    <property type="entry name" value="Ankyrin_rpt"/>
</dbReference>
<evidence type="ECO:0000256" key="3">
    <source>
        <dbReference type="PROSITE-ProRule" id="PRU00023"/>
    </source>
</evidence>
<keyword evidence="2 3" id="KW-0040">ANK repeat</keyword>
<name>A0A428UDF1_9HYPO</name>
<dbReference type="Pfam" id="PF00023">
    <property type="entry name" value="Ank"/>
    <property type="match status" value="1"/>
</dbReference>
<dbReference type="InterPro" id="IPR036770">
    <property type="entry name" value="Ankyrin_rpt-contain_sf"/>
</dbReference>
<dbReference type="SUPFAM" id="SSF48403">
    <property type="entry name" value="Ankyrin repeat"/>
    <property type="match status" value="1"/>
</dbReference>
<evidence type="ECO:0000313" key="5">
    <source>
        <dbReference type="Proteomes" id="UP000287144"/>
    </source>
</evidence>
<dbReference type="PROSITE" id="PS50088">
    <property type="entry name" value="ANK_REPEAT"/>
    <property type="match status" value="4"/>
</dbReference>
<dbReference type="InterPro" id="IPR050745">
    <property type="entry name" value="Multifunctional_regulatory"/>
</dbReference>
<evidence type="ECO:0000256" key="1">
    <source>
        <dbReference type="ARBA" id="ARBA00022737"/>
    </source>
</evidence>
<dbReference type="Gene3D" id="1.25.40.20">
    <property type="entry name" value="Ankyrin repeat-containing domain"/>
    <property type="match status" value="3"/>
</dbReference>
<dbReference type="PANTHER" id="PTHR24189:SF50">
    <property type="entry name" value="ANKYRIN REPEAT AND SOCS BOX PROTEIN 2"/>
    <property type="match status" value="1"/>
</dbReference>
<comment type="caution">
    <text evidence="4">The sequence shown here is derived from an EMBL/GenBank/DDBJ whole genome shotgun (WGS) entry which is preliminary data.</text>
</comment>
<protein>
    <submittedName>
        <fullName evidence="4">Uncharacterized protein</fullName>
    </submittedName>
</protein>
<dbReference type="Proteomes" id="UP000287144">
    <property type="component" value="Unassembled WGS sequence"/>
</dbReference>
<keyword evidence="5" id="KW-1185">Reference proteome</keyword>
<evidence type="ECO:0000256" key="2">
    <source>
        <dbReference type="ARBA" id="ARBA00023043"/>
    </source>
</evidence>
<feature type="repeat" description="ANK" evidence="3">
    <location>
        <begin position="59"/>
        <end position="91"/>
    </location>
</feature>
<sequence length="178" mass="19198">MVQRLLEKGANVAAQSSDGWAALYLAVYYKQPEVVRLLLEHGADVDQKNKDIDWRRPMGGVTALHAAAEIGSEVMARLLIKAGADVRATDGDGMTALYKAVSNGCASLAIVDLLLAHGVDINTHHGDNEATVLHEAVLKRNIEMVRCLLQRGARIDAMDVFGRTALDLAKDEGHEAMA</sequence>
<dbReference type="EMBL" id="NKCK01000014">
    <property type="protein sequence ID" value="RSM12328.1"/>
    <property type="molecule type" value="Genomic_DNA"/>
</dbReference>
<proteinExistence type="predicted"/>
<dbReference type="AlphaFoldDB" id="A0A428UDF1"/>
<dbReference type="Pfam" id="PF12796">
    <property type="entry name" value="Ank_2"/>
    <property type="match status" value="2"/>
</dbReference>
<feature type="repeat" description="ANK" evidence="3">
    <location>
        <begin position="128"/>
        <end position="160"/>
    </location>
</feature>
<organism evidence="4 5">
    <name type="scientific">Fusarium oligoseptatum</name>
    <dbReference type="NCBI Taxonomy" id="2604345"/>
    <lineage>
        <taxon>Eukaryota</taxon>
        <taxon>Fungi</taxon>
        <taxon>Dikarya</taxon>
        <taxon>Ascomycota</taxon>
        <taxon>Pezizomycotina</taxon>
        <taxon>Sordariomycetes</taxon>
        <taxon>Hypocreomycetidae</taxon>
        <taxon>Hypocreales</taxon>
        <taxon>Nectriaceae</taxon>
        <taxon>Fusarium</taxon>
        <taxon>Fusarium solani species complex</taxon>
    </lineage>
</organism>
<dbReference type="PRINTS" id="PR01415">
    <property type="entry name" value="ANKYRIN"/>
</dbReference>
<dbReference type="PROSITE" id="PS50297">
    <property type="entry name" value="ANK_REP_REGION"/>
    <property type="match status" value="4"/>
</dbReference>
<feature type="repeat" description="ANK" evidence="3">
    <location>
        <begin position="18"/>
        <end position="50"/>
    </location>
</feature>
<feature type="repeat" description="ANK" evidence="3">
    <location>
        <begin position="92"/>
        <end position="126"/>
    </location>
</feature>
<reference evidence="4 5" key="1">
    <citation type="submission" date="2017-06" db="EMBL/GenBank/DDBJ databases">
        <title>Comparative genomic analysis of Ambrosia Fusariam Clade fungi.</title>
        <authorList>
            <person name="Stajich J.E."/>
            <person name="Carrillo J."/>
            <person name="Kijimoto T."/>
            <person name="Eskalen A."/>
            <person name="O'Donnell K."/>
            <person name="Kasson M."/>
        </authorList>
    </citation>
    <scope>NUCLEOTIDE SEQUENCE [LARGE SCALE GENOMIC DNA]</scope>
    <source>
        <strain evidence="4 5">NRRL62579</strain>
    </source>
</reference>
<dbReference type="SMART" id="SM00248">
    <property type="entry name" value="ANK"/>
    <property type="match status" value="4"/>
</dbReference>
<dbReference type="PANTHER" id="PTHR24189">
    <property type="entry name" value="MYOTROPHIN"/>
    <property type="match status" value="1"/>
</dbReference>
<gene>
    <name evidence="4" type="ORF">CEP52_002549</name>
</gene>
<accession>A0A428UDF1</accession>
<keyword evidence="1" id="KW-0677">Repeat</keyword>